<keyword evidence="3" id="KW-1185">Reference proteome</keyword>
<dbReference type="OrthoDB" id="9806565at2"/>
<dbReference type="PRINTS" id="PR00420">
    <property type="entry name" value="RNGMNOXGNASE"/>
</dbReference>
<dbReference type="Gene3D" id="3.30.9.100">
    <property type="match status" value="1"/>
</dbReference>
<comment type="caution">
    <text evidence="2">The sequence shown here is derived from an EMBL/GenBank/DDBJ whole genome shotgun (WGS) entry which is preliminary data.</text>
</comment>
<feature type="domain" description="FAD-binding" evidence="1">
    <location>
        <begin position="4"/>
        <end position="331"/>
    </location>
</feature>
<dbReference type="RefSeq" id="WP_068223198.1">
    <property type="nucleotide sequence ID" value="NZ_LRPC01000028.1"/>
</dbReference>
<dbReference type="Pfam" id="PF01494">
    <property type="entry name" value="FAD_binding_3"/>
    <property type="match status" value="1"/>
</dbReference>
<dbReference type="Proteomes" id="UP000075606">
    <property type="component" value="Unassembled WGS sequence"/>
</dbReference>
<dbReference type="PROSITE" id="PS51257">
    <property type="entry name" value="PROKAR_LIPOPROTEIN"/>
    <property type="match status" value="1"/>
</dbReference>
<reference evidence="2 3" key="1">
    <citation type="submission" date="2016-01" db="EMBL/GenBank/DDBJ databases">
        <title>Genome sequencing of Roseivirga spongicola UST030701-084.</title>
        <authorList>
            <person name="Selvaratnam C."/>
            <person name="Thevarajoo S."/>
            <person name="Goh K.M."/>
            <person name="Ee R."/>
            <person name="Chan K.-G."/>
            <person name="Chong C.S."/>
        </authorList>
    </citation>
    <scope>NUCLEOTIDE SEQUENCE [LARGE SCALE GENOMIC DNA]</scope>
    <source>
        <strain evidence="2 3">UST030701-084</strain>
    </source>
</reference>
<dbReference type="InterPro" id="IPR050816">
    <property type="entry name" value="Flavin-dep_Halogenase_NPB"/>
</dbReference>
<evidence type="ECO:0000313" key="3">
    <source>
        <dbReference type="Proteomes" id="UP000075606"/>
    </source>
</evidence>
<dbReference type="STRING" id="333140.AWW68_15075"/>
<protein>
    <recommendedName>
        <fullName evidence="1">FAD-binding domain-containing protein</fullName>
    </recommendedName>
</protein>
<evidence type="ECO:0000259" key="1">
    <source>
        <dbReference type="Pfam" id="PF01494"/>
    </source>
</evidence>
<evidence type="ECO:0000313" key="2">
    <source>
        <dbReference type="EMBL" id="KYG73984.1"/>
    </source>
</evidence>
<dbReference type="EMBL" id="LRPC01000028">
    <property type="protein sequence ID" value="KYG73984.1"/>
    <property type="molecule type" value="Genomic_DNA"/>
</dbReference>
<organism evidence="2 3">
    <name type="scientific">Roseivirga spongicola</name>
    <dbReference type="NCBI Taxonomy" id="333140"/>
    <lineage>
        <taxon>Bacteria</taxon>
        <taxon>Pseudomonadati</taxon>
        <taxon>Bacteroidota</taxon>
        <taxon>Cytophagia</taxon>
        <taxon>Cytophagales</taxon>
        <taxon>Roseivirgaceae</taxon>
        <taxon>Roseivirga</taxon>
    </lineage>
</organism>
<dbReference type="PANTHER" id="PTHR43747:SF1">
    <property type="entry name" value="SLR1998 PROTEIN"/>
    <property type="match status" value="1"/>
</dbReference>
<dbReference type="PANTHER" id="PTHR43747">
    <property type="entry name" value="FAD-BINDING PROTEIN"/>
    <property type="match status" value="1"/>
</dbReference>
<name>A0A150X5M3_9BACT</name>
<dbReference type="SUPFAM" id="SSF51905">
    <property type="entry name" value="FAD/NAD(P)-binding domain"/>
    <property type="match status" value="1"/>
</dbReference>
<dbReference type="Gene3D" id="3.50.50.60">
    <property type="entry name" value="FAD/NAD(P)-binding domain"/>
    <property type="match status" value="1"/>
</dbReference>
<dbReference type="InterPro" id="IPR002938">
    <property type="entry name" value="FAD-bd"/>
</dbReference>
<dbReference type="InterPro" id="IPR036188">
    <property type="entry name" value="FAD/NAD-bd_sf"/>
</dbReference>
<dbReference type="GO" id="GO:0071949">
    <property type="term" value="F:FAD binding"/>
    <property type="evidence" value="ECO:0007669"/>
    <property type="project" value="InterPro"/>
</dbReference>
<dbReference type="AlphaFoldDB" id="A0A150X5M3"/>
<sequence length="351" mass="39095">MNQKILVLGAGTAGCAASIFLRQLGFEVTLVERQSQASSTGTFKIGESLSPDASKLLQQLNVWESFCQASHLKCYGNVSYWHSKTPTHHDFLQHPLGHGWHLDRLAFDQMLLNKATDLGAQLLTETRITSIRFENEQWKVELNNPQGSHSTKADFMIDATGRNSWLARQMGIDRLYEAEQLALVAFLNIAEDFEDSRTLVETEGAGWWYAAPIPGNRMVTTYFYPPERIKLPTQPTAEEWQKLLEQSPQTTKRIAQAQGELIADCQTVAAHSSILEVLYGSGWVAIGDAALTYDPISAHGITMAMATARDAANAILSYFKGNTEALNAYESVLWAAFQRYAEDRQGFVVKD</sequence>
<accession>A0A150X5M3</accession>
<proteinExistence type="predicted"/>
<gene>
    <name evidence="2" type="ORF">AWW68_15075</name>
</gene>